<accession>A0A0F9F5V8</accession>
<feature type="compositionally biased region" description="Basic and acidic residues" evidence="1">
    <location>
        <begin position="141"/>
        <end position="151"/>
    </location>
</feature>
<feature type="transmembrane region" description="Helical" evidence="2">
    <location>
        <begin position="185"/>
        <end position="204"/>
    </location>
</feature>
<keyword evidence="2" id="KW-0812">Transmembrane</keyword>
<organism evidence="3">
    <name type="scientific">marine sediment metagenome</name>
    <dbReference type="NCBI Taxonomy" id="412755"/>
    <lineage>
        <taxon>unclassified sequences</taxon>
        <taxon>metagenomes</taxon>
        <taxon>ecological metagenomes</taxon>
    </lineage>
</organism>
<dbReference type="AlphaFoldDB" id="A0A0F9F5V8"/>
<comment type="caution">
    <text evidence="3">The sequence shown here is derived from an EMBL/GenBank/DDBJ whole genome shotgun (WGS) entry which is preliminary data.</text>
</comment>
<keyword evidence="2" id="KW-0472">Membrane</keyword>
<keyword evidence="2" id="KW-1133">Transmembrane helix</keyword>
<evidence type="ECO:0000256" key="1">
    <source>
        <dbReference type="SAM" id="MobiDB-lite"/>
    </source>
</evidence>
<evidence type="ECO:0000313" key="3">
    <source>
        <dbReference type="EMBL" id="KKL46452.1"/>
    </source>
</evidence>
<reference evidence="3" key="1">
    <citation type="journal article" date="2015" name="Nature">
        <title>Complex archaea that bridge the gap between prokaryotes and eukaryotes.</title>
        <authorList>
            <person name="Spang A."/>
            <person name="Saw J.H."/>
            <person name="Jorgensen S.L."/>
            <person name="Zaremba-Niedzwiedzka K."/>
            <person name="Martijn J."/>
            <person name="Lind A.E."/>
            <person name="van Eijk R."/>
            <person name="Schleper C."/>
            <person name="Guy L."/>
            <person name="Ettema T.J."/>
        </authorList>
    </citation>
    <scope>NUCLEOTIDE SEQUENCE</scope>
</reference>
<evidence type="ECO:0000256" key="2">
    <source>
        <dbReference type="SAM" id="Phobius"/>
    </source>
</evidence>
<proteinExistence type="predicted"/>
<protein>
    <submittedName>
        <fullName evidence="3">Uncharacterized protein</fullName>
    </submittedName>
</protein>
<gene>
    <name evidence="3" type="ORF">LCGC14_2345410</name>
</gene>
<name>A0A0F9F5V8_9ZZZZ</name>
<sequence>FIKDNISFCKENNIPLAKSNYMRIKYITDSDESSKVAMIWAQVYTDKIIQKSEHLSLSPTEISLFKNVRETFQSILSPASKNDAMKNYKEAGNAFDSLLYKIQEQMPGEQLRIWNKNAADKAKIREMMQREKRSSPAVGMDGEKHVERVEDVSGDEEISERESDEVKPEFQASKLKLSPNKCSKLTKVICSVSVVVAAILMMLYKYNE</sequence>
<feature type="region of interest" description="Disordered" evidence="1">
    <location>
        <begin position="128"/>
        <end position="166"/>
    </location>
</feature>
<feature type="non-terminal residue" evidence="3">
    <location>
        <position position="1"/>
    </location>
</feature>
<dbReference type="EMBL" id="LAZR01034026">
    <property type="protein sequence ID" value="KKL46452.1"/>
    <property type="molecule type" value="Genomic_DNA"/>
</dbReference>